<sequence>MKPGQPEANKPRKSSLTKFQVAVLGILASINVTVGIGLYAIYDSMPYGYAHYWTQGDILKVLKSIEHSVKWSR</sequence>
<evidence type="ECO:0000256" key="1">
    <source>
        <dbReference type="SAM" id="Phobius"/>
    </source>
</evidence>
<feature type="transmembrane region" description="Helical" evidence="1">
    <location>
        <begin position="21"/>
        <end position="42"/>
    </location>
</feature>
<name>A0A090SQZ2_9VIBR</name>
<comment type="caution">
    <text evidence="2">The sequence shown here is derived from an EMBL/GenBank/DDBJ whole genome shotgun (WGS) entry which is preliminary data.</text>
</comment>
<gene>
    <name evidence="2" type="ORF">JCM19235_1619</name>
</gene>
<organism evidence="2 3">
    <name type="scientific">Vibrio maritimus</name>
    <dbReference type="NCBI Taxonomy" id="990268"/>
    <lineage>
        <taxon>Bacteria</taxon>
        <taxon>Pseudomonadati</taxon>
        <taxon>Pseudomonadota</taxon>
        <taxon>Gammaproteobacteria</taxon>
        <taxon>Vibrionales</taxon>
        <taxon>Vibrionaceae</taxon>
        <taxon>Vibrio</taxon>
    </lineage>
</organism>
<dbReference type="EMBL" id="BBMR01000009">
    <property type="protein sequence ID" value="GAL21797.1"/>
    <property type="molecule type" value="Genomic_DNA"/>
</dbReference>
<proteinExistence type="predicted"/>
<reference evidence="2 3" key="1">
    <citation type="submission" date="2014-09" db="EMBL/GenBank/DDBJ databases">
        <title>Vibrio maritimus JCM 19235. (C45) whole genome shotgun sequence.</title>
        <authorList>
            <person name="Sawabe T."/>
            <person name="Meirelles P."/>
            <person name="Nakanishi M."/>
            <person name="Sayaka M."/>
            <person name="Hattori M."/>
            <person name="Ohkuma M."/>
        </authorList>
    </citation>
    <scope>NUCLEOTIDE SEQUENCE [LARGE SCALE GENOMIC DNA]</scope>
    <source>
        <strain evidence="3">JCM19235</strain>
    </source>
</reference>
<keyword evidence="1" id="KW-0472">Membrane</keyword>
<evidence type="ECO:0000313" key="2">
    <source>
        <dbReference type="EMBL" id="GAL21797.1"/>
    </source>
</evidence>
<dbReference type="AlphaFoldDB" id="A0A090SQZ2"/>
<keyword evidence="1" id="KW-0812">Transmembrane</keyword>
<protein>
    <submittedName>
        <fullName evidence="2">Uncharacterized protein</fullName>
    </submittedName>
</protein>
<dbReference type="STRING" id="990268.JCM19235_1619"/>
<dbReference type="Proteomes" id="UP000029228">
    <property type="component" value="Unassembled WGS sequence"/>
</dbReference>
<accession>A0A090SQZ2</accession>
<reference evidence="2 3" key="2">
    <citation type="submission" date="2014-09" db="EMBL/GenBank/DDBJ databases">
        <authorList>
            <consortium name="NBRP consortium"/>
            <person name="Sawabe T."/>
            <person name="Meirelles P."/>
            <person name="Nakanishi M."/>
            <person name="Sayaka M."/>
            <person name="Hattori M."/>
            <person name="Ohkuma M."/>
        </authorList>
    </citation>
    <scope>NUCLEOTIDE SEQUENCE [LARGE SCALE GENOMIC DNA]</scope>
    <source>
        <strain evidence="3">JCM19235</strain>
    </source>
</reference>
<keyword evidence="1" id="KW-1133">Transmembrane helix</keyword>
<evidence type="ECO:0000313" key="3">
    <source>
        <dbReference type="Proteomes" id="UP000029228"/>
    </source>
</evidence>
<keyword evidence="3" id="KW-1185">Reference proteome</keyword>